<dbReference type="PROSITE" id="PS51706">
    <property type="entry name" value="G_ENGB"/>
    <property type="match status" value="1"/>
</dbReference>
<keyword evidence="7" id="KW-1185">Reference proteome</keyword>
<comment type="caution">
    <text evidence="6">The sequence shown here is derived from an EMBL/GenBank/DDBJ whole genome shotgun (WGS) entry which is preliminary data.</text>
</comment>
<dbReference type="Pfam" id="PF01926">
    <property type="entry name" value="MMR_HSR1"/>
    <property type="match status" value="1"/>
</dbReference>
<dbReference type="Gene3D" id="3.40.50.300">
    <property type="entry name" value="P-loop containing nucleotide triphosphate hydrolases"/>
    <property type="match status" value="1"/>
</dbReference>
<name>A0A8H5CCJ5_9AGAR</name>
<evidence type="ECO:0000256" key="2">
    <source>
        <dbReference type="ARBA" id="ARBA00022741"/>
    </source>
</evidence>
<dbReference type="PANTHER" id="PTHR46498:SF1">
    <property type="entry name" value="GTP-BINDING PROTEIN 8"/>
    <property type="match status" value="1"/>
</dbReference>
<dbReference type="GO" id="GO:0005525">
    <property type="term" value="F:GTP binding"/>
    <property type="evidence" value="ECO:0007669"/>
    <property type="project" value="UniProtKB-KW"/>
</dbReference>
<evidence type="ECO:0000256" key="4">
    <source>
        <dbReference type="ARBA" id="ARBA00023134"/>
    </source>
</evidence>
<evidence type="ECO:0000313" key="7">
    <source>
        <dbReference type="Proteomes" id="UP000541558"/>
    </source>
</evidence>
<dbReference type="CDD" id="cd01876">
    <property type="entry name" value="YihA_EngB"/>
    <property type="match status" value="1"/>
</dbReference>
<dbReference type="OrthoDB" id="391988at2759"/>
<dbReference type="AlphaFoldDB" id="A0A8H5CCJ5"/>
<gene>
    <name evidence="6" type="ORF">D9611_012742</name>
</gene>
<sequence length="243" mass="26284">MLIGKSLRVTQILPCRTPILSSSRTKSTVSKAESVFKDTSSATFLAAAGNVDSIPSLNGLPEVVVTGRANAGKSTLFNAVLGRKTLLHTSSKAGRTRELNFYRVGAEPGKLVLVDAPGYGARGKREWGQLFDDYLETRKQLKRVYIVFNAKHGLNEIDSHMLQHLSTFLIARDGTQPFTLQSVITKVDLVPGDQLAKTIAGMKKEIFAAAPLCLPPILTSCEMKPLFGVDKVQKNIAQACGLA</sequence>
<accession>A0A8H5CCJ5</accession>
<dbReference type="InterPro" id="IPR006073">
    <property type="entry name" value="GTP-bd"/>
</dbReference>
<keyword evidence="3" id="KW-0460">Magnesium</keyword>
<keyword evidence="1" id="KW-0479">Metal-binding</keyword>
<reference evidence="6 7" key="1">
    <citation type="journal article" date="2020" name="ISME J.">
        <title>Uncovering the hidden diversity of litter-decomposition mechanisms in mushroom-forming fungi.</title>
        <authorList>
            <person name="Floudas D."/>
            <person name="Bentzer J."/>
            <person name="Ahren D."/>
            <person name="Johansson T."/>
            <person name="Persson P."/>
            <person name="Tunlid A."/>
        </authorList>
    </citation>
    <scope>NUCLEOTIDE SEQUENCE [LARGE SCALE GENOMIC DNA]</scope>
    <source>
        <strain evidence="6 7">CBS 175.51</strain>
    </source>
</reference>
<dbReference type="GO" id="GO:0005739">
    <property type="term" value="C:mitochondrion"/>
    <property type="evidence" value="ECO:0007669"/>
    <property type="project" value="TreeGrafter"/>
</dbReference>
<feature type="domain" description="EngB-type G" evidence="5">
    <location>
        <begin position="59"/>
        <end position="242"/>
    </location>
</feature>
<dbReference type="PANTHER" id="PTHR46498">
    <property type="entry name" value="GTP-BINDING PROTEIN 8"/>
    <property type="match status" value="1"/>
</dbReference>
<dbReference type="InterPro" id="IPR027417">
    <property type="entry name" value="P-loop_NTPase"/>
</dbReference>
<organism evidence="6 7">
    <name type="scientific">Ephemerocybe angulata</name>
    <dbReference type="NCBI Taxonomy" id="980116"/>
    <lineage>
        <taxon>Eukaryota</taxon>
        <taxon>Fungi</taxon>
        <taxon>Dikarya</taxon>
        <taxon>Basidiomycota</taxon>
        <taxon>Agaricomycotina</taxon>
        <taxon>Agaricomycetes</taxon>
        <taxon>Agaricomycetidae</taxon>
        <taxon>Agaricales</taxon>
        <taxon>Agaricineae</taxon>
        <taxon>Psathyrellaceae</taxon>
        <taxon>Ephemerocybe</taxon>
    </lineage>
</organism>
<evidence type="ECO:0000256" key="3">
    <source>
        <dbReference type="ARBA" id="ARBA00022842"/>
    </source>
</evidence>
<evidence type="ECO:0000259" key="5">
    <source>
        <dbReference type="PROSITE" id="PS51706"/>
    </source>
</evidence>
<dbReference type="EMBL" id="JAACJK010000012">
    <property type="protein sequence ID" value="KAF5338596.1"/>
    <property type="molecule type" value="Genomic_DNA"/>
</dbReference>
<protein>
    <recommendedName>
        <fullName evidence="5">EngB-type G domain-containing protein</fullName>
    </recommendedName>
</protein>
<evidence type="ECO:0000256" key="1">
    <source>
        <dbReference type="ARBA" id="ARBA00022723"/>
    </source>
</evidence>
<dbReference type="SUPFAM" id="SSF52540">
    <property type="entry name" value="P-loop containing nucleoside triphosphate hydrolases"/>
    <property type="match status" value="1"/>
</dbReference>
<evidence type="ECO:0000313" key="6">
    <source>
        <dbReference type="EMBL" id="KAF5338596.1"/>
    </source>
</evidence>
<proteinExistence type="predicted"/>
<dbReference type="Proteomes" id="UP000541558">
    <property type="component" value="Unassembled WGS sequence"/>
</dbReference>
<dbReference type="InterPro" id="IPR030393">
    <property type="entry name" value="G_ENGB_dom"/>
</dbReference>
<keyword evidence="4" id="KW-0342">GTP-binding</keyword>
<dbReference type="InterPro" id="IPR052279">
    <property type="entry name" value="EngB_GTPase"/>
</dbReference>
<keyword evidence="2" id="KW-0547">Nucleotide-binding</keyword>
<dbReference type="GO" id="GO:0046872">
    <property type="term" value="F:metal ion binding"/>
    <property type="evidence" value="ECO:0007669"/>
    <property type="project" value="UniProtKB-KW"/>
</dbReference>